<evidence type="ECO:0000313" key="2">
    <source>
        <dbReference type="EMBL" id="KAF6833627.1"/>
    </source>
</evidence>
<reference evidence="2" key="1">
    <citation type="journal article" date="2020" name="Phytopathology">
        <title>Genome Sequence Resources of Colletotrichum truncatum, C. plurivorum, C. musicola, and C. sojae: Four Species Pathogenic to Soybean (Glycine max).</title>
        <authorList>
            <person name="Rogerio F."/>
            <person name="Boufleur T.R."/>
            <person name="Ciampi-Guillardi M."/>
            <person name="Sukno S.A."/>
            <person name="Thon M.R."/>
            <person name="Massola Junior N.S."/>
            <person name="Baroncelli R."/>
        </authorList>
    </citation>
    <scope>NUCLEOTIDE SEQUENCE</scope>
    <source>
        <strain evidence="2">LFN0074</strain>
    </source>
</reference>
<dbReference type="AlphaFoldDB" id="A0A8H6NHA8"/>
<dbReference type="Proteomes" id="UP000639643">
    <property type="component" value="Unassembled WGS sequence"/>
</dbReference>
<evidence type="ECO:0000256" key="1">
    <source>
        <dbReference type="SAM" id="MobiDB-lite"/>
    </source>
</evidence>
<evidence type="ECO:0000313" key="3">
    <source>
        <dbReference type="Proteomes" id="UP000639643"/>
    </source>
</evidence>
<proteinExistence type="predicted"/>
<name>A0A8H6NHA8_9PEZI</name>
<protein>
    <submittedName>
        <fullName evidence="2">Uncharacterized protein</fullName>
    </submittedName>
</protein>
<feature type="region of interest" description="Disordered" evidence="1">
    <location>
        <begin position="1"/>
        <end position="103"/>
    </location>
</feature>
<gene>
    <name evidence="2" type="ORF">CMUS01_06474</name>
</gene>
<organism evidence="2 3">
    <name type="scientific">Colletotrichum musicola</name>
    <dbReference type="NCBI Taxonomy" id="2175873"/>
    <lineage>
        <taxon>Eukaryota</taxon>
        <taxon>Fungi</taxon>
        <taxon>Dikarya</taxon>
        <taxon>Ascomycota</taxon>
        <taxon>Pezizomycotina</taxon>
        <taxon>Sordariomycetes</taxon>
        <taxon>Hypocreomycetidae</taxon>
        <taxon>Glomerellales</taxon>
        <taxon>Glomerellaceae</taxon>
        <taxon>Colletotrichum</taxon>
        <taxon>Colletotrichum orchidearum species complex</taxon>
    </lineage>
</organism>
<sequence>MLPAPISAWQASARAGAGKYGASKAERIETGRMVRGSGIEGESKEERPERSNSGFAETAGGNEVFAGLMGRNTEDLPGKPEQDKGTHRASGHRRERDWGRNENEKKLTSFIVAELDAAGVWLSWLGSILKTPTVVADIL</sequence>
<feature type="compositionally biased region" description="Basic and acidic residues" evidence="1">
    <location>
        <begin position="72"/>
        <end position="103"/>
    </location>
</feature>
<keyword evidence="3" id="KW-1185">Reference proteome</keyword>
<feature type="compositionally biased region" description="Basic and acidic residues" evidence="1">
    <location>
        <begin position="41"/>
        <end position="50"/>
    </location>
</feature>
<accession>A0A8H6NHA8</accession>
<comment type="caution">
    <text evidence="2">The sequence shown here is derived from an EMBL/GenBank/DDBJ whole genome shotgun (WGS) entry which is preliminary data.</text>
</comment>
<dbReference type="EMBL" id="WIGM01000212">
    <property type="protein sequence ID" value="KAF6833627.1"/>
    <property type="molecule type" value="Genomic_DNA"/>
</dbReference>